<evidence type="ECO:0000313" key="3">
    <source>
        <dbReference type="Proteomes" id="UP000825679"/>
    </source>
</evidence>
<feature type="transmembrane region" description="Helical" evidence="1">
    <location>
        <begin position="86"/>
        <end position="107"/>
    </location>
</feature>
<evidence type="ECO:0000313" key="2">
    <source>
        <dbReference type="EMBL" id="QZA78783.1"/>
    </source>
</evidence>
<keyword evidence="1" id="KW-0472">Membrane</keyword>
<name>A0ABX8Z885_9NEIS</name>
<feature type="transmembrane region" description="Helical" evidence="1">
    <location>
        <begin position="25"/>
        <end position="43"/>
    </location>
</feature>
<organism evidence="2 3">
    <name type="scientific">Deefgea tanakiae</name>
    <dbReference type="NCBI Taxonomy" id="2865840"/>
    <lineage>
        <taxon>Bacteria</taxon>
        <taxon>Pseudomonadati</taxon>
        <taxon>Pseudomonadota</taxon>
        <taxon>Betaproteobacteria</taxon>
        <taxon>Neisseriales</taxon>
        <taxon>Chitinibacteraceae</taxon>
        <taxon>Deefgea</taxon>
    </lineage>
</organism>
<keyword evidence="1" id="KW-0812">Transmembrane</keyword>
<feature type="transmembrane region" description="Helical" evidence="1">
    <location>
        <begin position="55"/>
        <end position="74"/>
    </location>
</feature>
<keyword evidence="3" id="KW-1185">Reference proteome</keyword>
<reference evidence="2 3" key="1">
    <citation type="submission" date="2021-08" db="EMBL/GenBank/DDBJ databases">
        <title>complete genome sequencing of Deefgea sp. D25.</title>
        <authorList>
            <person name="Bae J.-W."/>
            <person name="Gim D.-H."/>
        </authorList>
    </citation>
    <scope>NUCLEOTIDE SEQUENCE [LARGE SCALE GENOMIC DNA]</scope>
    <source>
        <strain evidence="2 3">D25</strain>
    </source>
</reference>
<keyword evidence="1" id="KW-1133">Transmembrane helix</keyword>
<evidence type="ECO:0008006" key="4">
    <source>
        <dbReference type="Google" id="ProtNLM"/>
    </source>
</evidence>
<dbReference type="EMBL" id="CP081150">
    <property type="protein sequence ID" value="QZA78783.1"/>
    <property type="molecule type" value="Genomic_DNA"/>
</dbReference>
<evidence type="ECO:0000256" key="1">
    <source>
        <dbReference type="SAM" id="Phobius"/>
    </source>
</evidence>
<accession>A0ABX8Z885</accession>
<sequence>MKLHSVNYLALWLWLLTLLPWLERHYLFVTCGLLLLAALFWARGKLQRSLPRLKWLVLSILLIYGWTVPGQYLWFSRFSPTDAGVLLGLEQVARVVIVTSSLQLLLVKMTRAEIYSSIYIFLSPLQYFNRMQTRFALRFALTLEKAEELLVAKLSFSDLLGMILKPSGYEVAEYCFEYAPLSQPQRVFFSMQCILILLTISMGVSGFWN</sequence>
<feature type="transmembrane region" description="Helical" evidence="1">
    <location>
        <begin position="187"/>
        <end position="208"/>
    </location>
</feature>
<gene>
    <name evidence="2" type="ORF">K4H28_05080</name>
</gene>
<protein>
    <recommendedName>
        <fullName evidence="4">Cobalt transport protein</fullName>
    </recommendedName>
</protein>
<dbReference type="Proteomes" id="UP000825679">
    <property type="component" value="Chromosome"/>
</dbReference>
<proteinExistence type="predicted"/>
<dbReference type="RefSeq" id="WP_221007303.1">
    <property type="nucleotide sequence ID" value="NZ_CP081150.1"/>
</dbReference>